<dbReference type="Proteomes" id="UP001281147">
    <property type="component" value="Unassembled WGS sequence"/>
</dbReference>
<organism evidence="1 2">
    <name type="scientific">Vermiconidia calcicola</name>
    <dbReference type="NCBI Taxonomy" id="1690605"/>
    <lineage>
        <taxon>Eukaryota</taxon>
        <taxon>Fungi</taxon>
        <taxon>Dikarya</taxon>
        <taxon>Ascomycota</taxon>
        <taxon>Pezizomycotina</taxon>
        <taxon>Dothideomycetes</taxon>
        <taxon>Dothideomycetidae</taxon>
        <taxon>Mycosphaerellales</taxon>
        <taxon>Extremaceae</taxon>
        <taxon>Vermiconidia</taxon>
    </lineage>
</organism>
<gene>
    <name evidence="1" type="ORF">LTR37_013326</name>
</gene>
<dbReference type="EMBL" id="JAUTXU010000130">
    <property type="protein sequence ID" value="KAK3705353.1"/>
    <property type="molecule type" value="Genomic_DNA"/>
</dbReference>
<keyword evidence="2" id="KW-1185">Reference proteome</keyword>
<reference evidence="1" key="1">
    <citation type="submission" date="2023-07" db="EMBL/GenBank/DDBJ databases">
        <title>Black Yeasts Isolated from many extreme environments.</title>
        <authorList>
            <person name="Coleine C."/>
            <person name="Stajich J.E."/>
            <person name="Selbmann L."/>
        </authorList>
    </citation>
    <scope>NUCLEOTIDE SEQUENCE</scope>
    <source>
        <strain evidence="1">CCFEE 5714</strain>
    </source>
</reference>
<accession>A0ACC3MWM1</accession>
<proteinExistence type="predicted"/>
<sequence>MLRLGKAAEEVDPEIAANDKEIAAKLDDEQWAGVLRDQMNQLKGQLGSLTVTRGKTGNALKQATELLEMLSSGAAQEQEQLEQQSAMEEGDEESSPLASVHALAFGLSEKGLTDWCIGLVKAFGLGPKKGRPETGSKRKAGPDSPEGDDDGAEEEEGDEDDDGDAAQEEVQRPKAHPKKRTKKNTGQS</sequence>
<name>A0ACC3MWM1_9PEZI</name>
<comment type="caution">
    <text evidence="1">The sequence shown here is derived from an EMBL/GenBank/DDBJ whole genome shotgun (WGS) entry which is preliminary data.</text>
</comment>
<protein>
    <submittedName>
        <fullName evidence="1">Uncharacterized protein</fullName>
    </submittedName>
</protein>
<evidence type="ECO:0000313" key="1">
    <source>
        <dbReference type="EMBL" id="KAK3705353.1"/>
    </source>
</evidence>
<evidence type="ECO:0000313" key="2">
    <source>
        <dbReference type="Proteomes" id="UP001281147"/>
    </source>
</evidence>